<sequence>MSGPSNQPRRGHVPRASLDTNASGLSLGGSALSFSGFSHRFPAPPSSVPASPVYSLFPSPVSPHPRRLPPPPIPQASRTGSTSQLRDDSSLRNISPYDWHEGASSIDVDATEHSLLSTSFITSLLRENPDSTARGRQRASLASDFSEMTYPPARLPASVRAPPPQQRPQGARPPPSSFQPIPESAVPVSDDDDTLYSVHDPVDRAASISRPLRGAPVASTTLRNAKSGASPTPSYGIKQEIDMEYTPHISLPYSPALPSTAGTQRRFLPESAPEVRQSTHSNRSRVPSFISVSSRSLRKMLAWRKKPLPPVPKIAHIPVAEEAEFRQKEDATSLSQLLLRSDRLRTALDNGQHPHHSFNSKAPGLMSSFDEPSIVPPMPRTSHHPSDWTHGPSSPQIKAETTYNATLKKRRIWIILGSFLVVAIVAIGAAVGVILHNRSAKGTGTSCVGNLAGAACNLDATCVCTSLIASRCDGLAQNLVNLVPTMNRLFSTDFSTHDVYLWIWTAQGTVSAKNCAAQATLVDVGAAVALTNFSNRTQWAQSALLWDLQSLNNTALRDFVVNAPWKLLTVDGPADVANASQFTAVASGYQYNFAAQTITAPPVSFLTDGTPTSTEAAEVSSAVPLDRMYSFAAAASVQYQGLLQSYWVTNLQRTLDKLPLFLASLRSAPILIPFDVETGTVRSLLASSTSFPPPIACYPNLVASQLQQINALESVFGLSPTASSSTQFSTSCFPSRPVYGVLDILRLRLPFADSRTKVARQAVALKADVGPRAVIYSGEILSAFPGTPNISTQGPSSDPNTYGTLGHFNHVVLRYLSSMPTLVASAVVDFVLSNSTSPPSASSILSTTTLPILEVAVFGTITKPDIDFVASGFADAIGGLVFGSPEGSTLRQWAIPLTGELVWTEFSNSSLVIHDTTFTDDIFNRTWAAAAAALADGAAVGVFNITNAFQQFGKFSS</sequence>
<evidence type="ECO:0000256" key="2">
    <source>
        <dbReference type="SAM" id="Phobius"/>
    </source>
</evidence>
<keyword evidence="2" id="KW-0472">Membrane</keyword>
<feature type="region of interest" description="Disordered" evidence="1">
    <location>
        <begin position="61"/>
        <end position="96"/>
    </location>
</feature>
<proteinExistence type="predicted"/>
<keyword evidence="2" id="KW-0812">Transmembrane</keyword>
<feature type="transmembrane region" description="Helical" evidence="2">
    <location>
        <begin position="412"/>
        <end position="435"/>
    </location>
</feature>
<accession>A0AAD6ULY0</accession>
<feature type="region of interest" description="Disordered" evidence="1">
    <location>
        <begin position="128"/>
        <end position="192"/>
    </location>
</feature>
<dbReference type="AlphaFoldDB" id="A0AAD6ULY0"/>
<organism evidence="3 4">
    <name type="scientific">Mycena belliarum</name>
    <dbReference type="NCBI Taxonomy" id="1033014"/>
    <lineage>
        <taxon>Eukaryota</taxon>
        <taxon>Fungi</taxon>
        <taxon>Dikarya</taxon>
        <taxon>Basidiomycota</taxon>
        <taxon>Agaricomycotina</taxon>
        <taxon>Agaricomycetes</taxon>
        <taxon>Agaricomycetidae</taxon>
        <taxon>Agaricales</taxon>
        <taxon>Marasmiineae</taxon>
        <taxon>Mycenaceae</taxon>
        <taxon>Mycena</taxon>
    </lineage>
</organism>
<evidence type="ECO:0000313" key="4">
    <source>
        <dbReference type="Proteomes" id="UP001222325"/>
    </source>
</evidence>
<feature type="compositionally biased region" description="Pro residues" evidence="1">
    <location>
        <begin position="161"/>
        <end position="177"/>
    </location>
</feature>
<feature type="region of interest" description="Disordered" evidence="1">
    <location>
        <begin position="1"/>
        <end position="25"/>
    </location>
</feature>
<gene>
    <name evidence="3" type="ORF">B0H15DRAFT_812188</name>
</gene>
<reference evidence="3" key="1">
    <citation type="submission" date="2023-03" db="EMBL/GenBank/DDBJ databases">
        <title>Massive genome expansion in bonnet fungi (Mycena s.s.) driven by repeated elements and novel gene families across ecological guilds.</title>
        <authorList>
            <consortium name="Lawrence Berkeley National Laboratory"/>
            <person name="Harder C.B."/>
            <person name="Miyauchi S."/>
            <person name="Viragh M."/>
            <person name="Kuo A."/>
            <person name="Thoen E."/>
            <person name="Andreopoulos B."/>
            <person name="Lu D."/>
            <person name="Skrede I."/>
            <person name="Drula E."/>
            <person name="Henrissat B."/>
            <person name="Morin E."/>
            <person name="Kohler A."/>
            <person name="Barry K."/>
            <person name="LaButti K."/>
            <person name="Morin E."/>
            <person name="Salamov A."/>
            <person name="Lipzen A."/>
            <person name="Mereny Z."/>
            <person name="Hegedus B."/>
            <person name="Baldrian P."/>
            <person name="Stursova M."/>
            <person name="Weitz H."/>
            <person name="Taylor A."/>
            <person name="Grigoriev I.V."/>
            <person name="Nagy L.G."/>
            <person name="Martin F."/>
            <person name="Kauserud H."/>
        </authorList>
    </citation>
    <scope>NUCLEOTIDE SEQUENCE</scope>
    <source>
        <strain evidence="3">CBHHK173m</strain>
    </source>
</reference>
<dbReference type="EMBL" id="JARJCN010000002">
    <property type="protein sequence ID" value="KAJ7103425.1"/>
    <property type="molecule type" value="Genomic_DNA"/>
</dbReference>
<name>A0AAD6ULY0_9AGAR</name>
<keyword evidence="2" id="KW-1133">Transmembrane helix</keyword>
<protein>
    <submittedName>
        <fullName evidence="3">Uncharacterized protein</fullName>
    </submittedName>
</protein>
<keyword evidence="4" id="KW-1185">Reference proteome</keyword>
<evidence type="ECO:0000313" key="3">
    <source>
        <dbReference type="EMBL" id="KAJ7103425.1"/>
    </source>
</evidence>
<comment type="caution">
    <text evidence="3">The sequence shown here is derived from an EMBL/GenBank/DDBJ whole genome shotgun (WGS) entry which is preliminary data.</text>
</comment>
<feature type="compositionally biased region" description="Pro residues" evidence="1">
    <location>
        <begin position="61"/>
        <end position="74"/>
    </location>
</feature>
<dbReference type="Proteomes" id="UP001222325">
    <property type="component" value="Unassembled WGS sequence"/>
</dbReference>
<evidence type="ECO:0000256" key="1">
    <source>
        <dbReference type="SAM" id="MobiDB-lite"/>
    </source>
</evidence>